<comment type="caution">
    <text evidence="7">The sequence shown here is derived from an EMBL/GenBank/DDBJ whole genome shotgun (WGS) entry which is preliminary data.</text>
</comment>
<name>A0A8K1LMD1_9PASS</name>
<dbReference type="GO" id="GO:0031966">
    <property type="term" value="C:mitochondrial membrane"/>
    <property type="evidence" value="ECO:0007669"/>
    <property type="project" value="UniProtKB-SubCell"/>
</dbReference>
<dbReference type="EMBL" id="SWJQ01000191">
    <property type="protein sequence ID" value="TRZ19279.1"/>
    <property type="molecule type" value="Genomic_DNA"/>
</dbReference>
<evidence type="ECO:0000256" key="3">
    <source>
        <dbReference type="ARBA" id="ARBA00022989"/>
    </source>
</evidence>
<keyword evidence="8" id="KW-1185">Reference proteome</keyword>
<dbReference type="PANTHER" id="PTHR16296">
    <property type="entry name" value="UNCHARACTERIZED HYPOTHALAMUS PROTEIN HT007"/>
    <property type="match status" value="1"/>
</dbReference>
<reference evidence="7" key="1">
    <citation type="submission" date="2019-04" db="EMBL/GenBank/DDBJ databases">
        <title>Genome assembly of Zosterops borbonicus 15179.</title>
        <authorList>
            <person name="Leroy T."/>
            <person name="Anselmetti Y."/>
            <person name="Tilak M.-K."/>
            <person name="Nabholz B."/>
        </authorList>
    </citation>
    <scope>NUCLEOTIDE SEQUENCE</scope>
    <source>
        <strain evidence="7">HGM_15179</strain>
        <tissue evidence="7">Muscle</tissue>
    </source>
</reference>
<dbReference type="GO" id="GO:0032981">
    <property type="term" value="P:mitochondrial respiratory chain complex I assembly"/>
    <property type="evidence" value="ECO:0007669"/>
    <property type="project" value="TreeGrafter"/>
</dbReference>
<evidence type="ECO:0000256" key="1">
    <source>
        <dbReference type="ARBA" id="ARBA00004225"/>
    </source>
</evidence>
<evidence type="ECO:0000313" key="8">
    <source>
        <dbReference type="Proteomes" id="UP000796761"/>
    </source>
</evidence>
<evidence type="ECO:0000256" key="5">
    <source>
        <dbReference type="ARBA" id="ARBA00023136"/>
    </source>
</evidence>
<evidence type="ECO:0000256" key="2">
    <source>
        <dbReference type="ARBA" id="ARBA00022692"/>
    </source>
</evidence>
<keyword evidence="3 6" id="KW-1133">Transmembrane helix</keyword>
<dbReference type="PANTHER" id="PTHR16296:SF2">
    <property type="entry name" value="TRANSMEMBRANE PROTEIN 126A"/>
    <property type="match status" value="1"/>
</dbReference>
<feature type="transmembrane region" description="Helical" evidence="6">
    <location>
        <begin position="125"/>
        <end position="145"/>
    </location>
</feature>
<protein>
    <recommendedName>
        <fullName evidence="9">Transmembrane protein 126A</fullName>
    </recommendedName>
</protein>
<sequence length="261" mass="29148">MLGRRPTAQSQAASDGPGSSTVVQQFLPFLHFPLHTTTVVVGLRLGQQQDFKMTGREFLELDSPQQRLILERFKRMEIIQKMFNELPKADQNLCNHGKYFLAANSSLCGLAANNFFRNILHVRKAFLVSALPMAVIPFLSTAIVYEAFVHDPLFSGQLNCEVCAVMRGGLVGAVVGGFYPIFLALPLNASLAARYMSTPLPGKENLLRYWLTTAQPVFRKMSLGILVQVLTGLYLATKQHGIYIKMLLQMNRSRDSEELPE</sequence>
<keyword evidence="5 6" id="KW-0472">Membrane</keyword>
<organism evidence="7 8">
    <name type="scientific">Zosterops borbonicus</name>
    <dbReference type="NCBI Taxonomy" id="364589"/>
    <lineage>
        <taxon>Eukaryota</taxon>
        <taxon>Metazoa</taxon>
        <taxon>Chordata</taxon>
        <taxon>Craniata</taxon>
        <taxon>Vertebrata</taxon>
        <taxon>Euteleostomi</taxon>
        <taxon>Archelosauria</taxon>
        <taxon>Archosauria</taxon>
        <taxon>Dinosauria</taxon>
        <taxon>Saurischia</taxon>
        <taxon>Theropoda</taxon>
        <taxon>Coelurosauria</taxon>
        <taxon>Aves</taxon>
        <taxon>Neognathae</taxon>
        <taxon>Neoaves</taxon>
        <taxon>Telluraves</taxon>
        <taxon>Australaves</taxon>
        <taxon>Passeriformes</taxon>
        <taxon>Sylvioidea</taxon>
        <taxon>Zosteropidae</taxon>
        <taxon>Zosterops</taxon>
    </lineage>
</organism>
<evidence type="ECO:0000256" key="6">
    <source>
        <dbReference type="SAM" id="Phobius"/>
    </source>
</evidence>
<evidence type="ECO:0000313" key="7">
    <source>
        <dbReference type="EMBL" id="TRZ19279.1"/>
    </source>
</evidence>
<feature type="transmembrane region" description="Helical" evidence="6">
    <location>
        <begin position="165"/>
        <end position="187"/>
    </location>
</feature>
<accession>A0A8K1LMD1</accession>
<keyword evidence="4" id="KW-0496">Mitochondrion</keyword>
<dbReference type="OrthoDB" id="6234762at2759"/>
<comment type="subcellular location">
    <subcellularLocation>
        <location evidence="1">Mitochondrion membrane</location>
        <topology evidence="1">Multi-pass membrane protein</topology>
    </subcellularLocation>
</comment>
<proteinExistence type="predicted"/>
<dbReference type="Proteomes" id="UP000796761">
    <property type="component" value="Unassembled WGS sequence"/>
</dbReference>
<evidence type="ECO:0000256" key="4">
    <source>
        <dbReference type="ARBA" id="ARBA00023128"/>
    </source>
</evidence>
<dbReference type="Pfam" id="PF07114">
    <property type="entry name" value="TMEM126"/>
    <property type="match status" value="1"/>
</dbReference>
<keyword evidence="2 6" id="KW-0812">Transmembrane</keyword>
<dbReference type="AlphaFoldDB" id="A0A8K1LMD1"/>
<dbReference type="InterPro" id="IPR009801">
    <property type="entry name" value="TMEM126"/>
</dbReference>
<gene>
    <name evidence="7" type="ORF">HGM15179_007835</name>
</gene>
<evidence type="ECO:0008006" key="9">
    <source>
        <dbReference type="Google" id="ProtNLM"/>
    </source>
</evidence>